<dbReference type="AlphaFoldDB" id="A0AAV4XSU7"/>
<evidence type="ECO:0000313" key="2">
    <source>
        <dbReference type="EMBL" id="GIY97418.1"/>
    </source>
</evidence>
<sequence>MCVATGRVQKYRRRSSGDPASRSPGLENPILWPPAKFVRSPRRNRQLSLKNRLKVWSKGSEPDKFSRSTAAKTTTTVSGNNRPLCLNRKRPQKSIVWAVDQKRVRPVLFGNRRATSCCHVTPGPPSIGCLRPTRPPPQRSTAGFVPPIPRGDHPSPEKRVTTSSSRFIADNFRKVIFVGVPNTSSTMWEVKMYDIELIVNV</sequence>
<evidence type="ECO:0000256" key="1">
    <source>
        <dbReference type="SAM" id="MobiDB-lite"/>
    </source>
</evidence>
<reference evidence="2 3" key="1">
    <citation type="submission" date="2021-06" db="EMBL/GenBank/DDBJ databases">
        <title>Caerostris extrusa draft genome.</title>
        <authorList>
            <person name="Kono N."/>
            <person name="Arakawa K."/>
        </authorList>
    </citation>
    <scope>NUCLEOTIDE SEQUENCE [LARGE SCALE GENOMIC DNA]</scope>
</reference>
<dbReference type="EMBL" id="BPLR01018155">
    <property type="protein sequence ID" value="GIY97418.1"/>
    <property type="molecule type" value="Genomic_DNA"/>
</dbReference>
<name>A0AAV4XSU7_CAEEX</name>
<comment type="caution">
    <text evidence="2">The sequence shown here is derived from an EMBL/GenBank/DDBJ whole genome shotgun (WGS) entry which is preliminary data.</text>
</comment>
<feature type="region of interest" description="Disordered" evidence="1">
    <location>
        <begin position="1"/>
        <end position="29"/>
    </location>
</feature>
<organism evidence="2 3">
    <name type="scientific">Caerostris extrusa</name>
    <name type="common">Bark spider</name>
    <name type="synonym">Caerostris bankana</name>
    <dbReference type="NCBI Taxonomy" id="172846"/>
    <lineage>
        <taxon>Eukaryota</taxon>
        <taxon>Metazoa</taxon>
        <taxon>Ecdysozoa</taxon>
        <taxon>Arthropoda</taxon>
        <taxon>Chelicerata</taxon>
        <taxon>Arachnida</taxon>
        <taxon>Araneae</taxon>
        <taxon>Araneomorphae</taxon>
        <taxon>Entelegynae</taxon>
        <taxon>Araneoidea</taxon>
        <taxon>Araneidae</taxon>
        <taxon>Caerostris</taxon>
    </lineage>
</organism>
<proteinExistence type="predicted"/>
<accession>A0AAV4XSU7</accession>
<feature type="compositionally biased region" description="Polar residues" evidence="1">
    <location>
        <begin position="67"/>
        <end position="81"/>
    </location>
</feature>
<feature type="region of interest" description="Disordered" evidence="1">
    <location>
        <begin position="59"/>
        <end position="83"/>
    </location>
</feature>
<evidence type="ECO:0000313" key="3">
    <source>
        <dbReference type="Proteomes" id="UP001054945"/>
    </source>
</evidence>
<gene>
    <name evidence="2" type="ORF">CEXT_67501</name>
</gene>
<protein>
    <submittedName>
        <fullName evidence="2">Uncharacterized protein</fullName>
    </submittedName>
</protein>
<dbReference type="Proteomes" id="UP001054945">
    <property type="component" value="Unassembled WGS sequence"/>
</dbReference>
<keyword evidence="3" id="KW-1185">Reference proteome</keyword>